<dbReference type="RefSeq" id="WP_189261907.1">
    <property type="nucleotide sequence ID" value="NZ_BMML01000003.1"/>
</dbReference>
<dbReference type="Proteomes" id="UP000653411">
    <property type="component" value="Unassembled WGS sequence"/>
</dbReference>
<sequence>MSAGPERLQWTAPAPLWTADTVGTASPAFLRPLIAELDTDAFLDVFLAMTGGTGGRTPADLAGLPPAPDPDGTYPLYWPTAHRYYLVAASLVCRRPGIPDHAVPPGSGERPFFVIRPAAAAGPDDALLPGERQLPLHAAPVAAFAPPASTAATLGMAAGGRSTRTLFYGFVPVSDGDPDVRDPTLYVIRTVLARDPCPPVLGAPSHSFVFAGPLPPPIGLRTDLLPTGLPKGPTP</sequence>
<protein>
    <submittedName>
        <fullName evidence="1">Uncharacterized protein</fullName>
    </submittedName>
</protein>
<evidence type="ECO:0000313" key="2">
    <source>
        <dbReference type="Proteomes" id="UP000653411"/>
    </source>
</evidence>
<dbReference type="AlphaFoldDB" id="A0A917X8E1"/>
<dbReference type="EMBL" id="BMML01000003">
    <property type="protein sequence ID" value="GGM96379.1"/>
    <property type="molecule type" value="Genomic_DNA"/>
</dbReference>
<comment type="caution">
    <text evidence="1">The sequence shown here is derived from an EMBL/GenBank/DDBJ whole genome shotgun (WGS) entry which is preliminary data.</text>
</comment>
<gene>
    <name evidence="1" type="ORF">GCM10011578_016230</name>
</gene>
<name>A0A917X8E1_9ACTN</name>
<evidence type="ECO:0000313" key="1">
    <source>
        <dbReference type="EMBL" id="GGM96379.1"/>
    </source>
</evidence>
<keyword evidence="2" id="KW-1185">Reference proteome</keyword>
<accession>A0A917X8E1</accession>
<organism evidence="1 2">
    <name type="scientific">Streptomyces fuscichromogenes</name>
    <dbReference type="NCBI Taxonomy" id="1324013"/>
    <lineage>
        <taxon>Bacteria</taxon>
        <taxon>Bacillati</taxon>
        <taxon>Actinomycetota</taxon>
        <taxon>Actinomycetes</taxon>
        <taxon>Kitasatosporales</taxon>
        <taxon>Streptomycetaceae</taxon>
        <taxon>Streptomyces</taxon>
    </lineage>
</organism>
<proteinExistence type="predicted"/>
<reference evidence="1" key="2">
    <citation type="submission" date="2020-09" db="EMBL/GenBank/DDBJ databases">
        <authorList>
            <person name="Sun Q."/>
            <person name="Zhou Y."/>
        </authorList>
    </citation>
    <scope>NUCLEOTIDE SEQUENCE</scope>
    <source>
        <strain evidence="1">CGMCC 4.7110</strain>
    </source>
</reference>
<reference evidence="1" key="1">
    <citation type="journal article" date="2014" name="Int. J. Syst. Evol. Microbiol.">
        <title>Complete genome sequence of Corynebacterium casei LMG S-19264T (=DSM 44701T), isolated from a smear-ripened cheese.</title>
        <authorList>
            <consortium name="US DOE Joint Genome Institute (JGI-PGF)"/>
            <person name="Walter F."/>
            <person name="Albersmeier A."/>
            <person name="Kalinowski J."/>
            <person name="Ruckert C."/>
        </authorList>
    </citation>
    <scope>NUCLEOTIDE SEQUENCE</scope>
    <source>
        <strain evidence="1">CGMCC 4.7110</strain>
    </source>
</reference>